<keyword evidence="2" id="KW-0285">Flavoprotein</keyword>
<dbReference type="InterPro" id="IPR007867">
    <property type="entry name" value="GMC_OxRtase_C"/>
</dbReference>
<dbReference type="AlphaFoldDB" id="A0A540V2U2"/>
<keyword evidence="8" id="KW-1185">Reference proteome</keyword>
<dbReference type="InterPro" id="IPR000172">
    <property type="entry name" value="GMC_OxRdtase_N"/>
</dbReference>
<dbReference type="SUPFAM" id="SSF54373">
    <property type="entry name" value="FAD-linked reductases, C-terminal domain"/>
    <property type="match status" value="1"/>
</dbReference>
<evidence type="ECO:0000313" key="7">
    <source>
        <dbReference type="EMBL" id="TQE90543.1"/>
    </source>
</evidence>
<dbReference type="PANTHER" id="PTHR46056:SF12">
    <property type="entry name" value="LONG-CHAIN-ALCOHOL OXIDASE"/>
    <property type="match status" value="1"/>
</dbReference>
<proteinExistence type="inferred from homology"/>
<dbReference type="PANTHER" id="PTHR46056">
    <property type="entry name" value="LONG-CHAIN-ALCOHOL OXIDASE"/>
    <property type="match status" value="1"/>
</dbReference>
<keyword evidence="3" id="KW-0274">FAD</keyword>
<evidence type="ECO:0000256" key="3">
    <source>
        <dbReference type="ARBA" id="ARBA00022827"/>
    </source>
</evidence>
<dbReference type="InterPro" id="IPR036188">
    <property type="entry name" value="FAD/NAD-bd_sf"/>
</dbReference>
<organism evidence="7 8">
    <name type="scientific">Ureibacillus terrenus</name>
    <dbReference type="NCBI Taxonomy" id="118246"/>
    <lineage>
        <taxon>Bacteria</taxon>
        <taxon>Bacillati</taxon>
        <taxon>Bacillota</taxon>
        <taxon>Bacilli</taxon>
        <taxon>Bacillales</taxon>
        <taxon>Caryophanaceae</taxon>
        <taxon>Ureibacillus</taxon>
    </lineage>
</organism>
<feature type="domain" description="Glucose-methanol-choline oxidoreductase N-terminal" evidence="5">
    <location>
        <begin position="220"/>
        <end position="330"/>
    </location>
</feature>
<accession>A0A540V2U2</accession>
<dbReference type="RefSeq" id="WP_141602567.1">
    <property type="nucleotide sequence ID" value="NZ_VIGD01000011.1"/>
</dbReference>
<protein>
    <submittedName>
        <fullName evidence="7">GMC family oxidoreductase</fullName>
    </submittedName>
</protein>
<dbReference type="Proteomes" id="UP000315753">
    <property type="component" value="Unassembled WGS sequence"/>
</dbReference>
<comment type="caution">
    <text evidence="7">The sequence shown here is derived from an EMBL/GenBank/DDBJ whole genome shotgun (WGS) entry which is preliminary data.</text>
</comment>
<dbReference type="Gene3D" id="3.50.50.60">
    <property type="entry name" value="FAD/NAD(P)-binding domain"/>
    <property type="match status" value="2"/>
</dbReference>
<dbReference type="EMBL" id="VIGD01000011">
    <property type="protein sequence ID" value="TQE90543.1"/>
    <property type="molecule type" value="Genomic_DNA"/>
</dbReference>
<evidence type="ECO:0000313" key="8">
    <source>
        <dbReference type="Proteomes" id="UP000315753"/>
    </source>
</evidence>
<evidence type="ECO:0000256" key="4">
    <source>
        <dbReference type="ARBA" id="ARBA00023002"/>
    </source>
</evidence>
<dbReference type="GO" id="GO:0016614">
    <property type="term" value="F:oxidoreductase activity, acting on CH-OH group of donors"/>
    <property type="evidence" value="ECO:0007669"/>
    <property type="project" value="InterPro"/>
</dbReference>
<keyword evidence="4" id="KW-0560">Oxidoreductase</keyword>
<dbReference type="Pfam" id="PF00732">
    <property type="entry name" value="GMC_oxred_N"/>
    <property type="match status" value="1"/>
</dbReference>
<evidence type="ECO:0000256" key="1">
    <source>
        <dbReference type="ARBA" id="ARBA00010790"/>
    </source>
</evidence>
<evidence type="ECO:0000256" key="2">
    <source>
        <dbReference type="ARBA" id="ARBA00022630"/>
    </source>
</evidence>
<gene>
    <name evidence="7" type="ORF">FKZ59_09735</name>
</gene>
<name>A0A540V2U2_9BACL</name>
<dbReference type="OrthoDB" id="9787779at2"/>
<dbReference type="SUPFAM" id="SSF51905">
    <property type="entry name" value="FAD/NAD(P)-binding domain"/>
    <property type="match status" value="1"/>
</dbReference>
<evidence type="ECO:0000259" key="5">
    <source>
        <dbReference type="Pfam" id="PF00732"/>
    </source>
</evidence>
<dbReference type="GO" id="GO:0050660">
    <property type="term" value="F:flavin adenine dinucleotide binding"/>
    <property type="evidence" value="ECO:0007669"/>
    <property type="project" value="InterPro"/>
</dbReference>
<reference evidence="7 8" key="1">
    <citation type="submission" date="2019-06" db="EMBL/GenBank/DDBJ databases">
        <title>Genome sequence of Ureibacillus terrenus.</title>
        <authorList>
            <person name="Maclea K.S."/>
            <person name="Simoes M."/>
        </authorList>
    </citation>
    <scope>NUCLEOTIDE SEQUENCE [LARGE SCALE GENOMIC DNA]</scope>
    <source>
        <strain evidence="7 8">ATCC BAA-384</strain>
    </source>
</reference>
<evidence type="ECO:0000259" key="6">
    <source>
        <dbReference type="Pfam" id="PF05199"/>
    </source>
</evidence>
<comment type="similarity">
    <text evidence="1">Belongs to the GMC oxidoreductase family.</text>
</comment>
<sequence length="571" mass="63449">MAKELKKTDVVLVGMGWTGGILAAELSKKGYKVVGLERGANRTLADFQMMHDELRFAHRFEMMQDLSQETITFRNNMKMRALPMRQYGSFLLGNNVGGAGTHWNGQTFRFLPYDFEIYTKTVERYGKSKIPEDMTLQDWGITYEEFEKYYDMFEKTIGVSGDETPLGAPRSNPFPTPPMKKTPALELFFEAAKKLNLHPYMMPSANLSENYTNPDNISRPACQYCGFCERFGCEYAAKADPLNTVIPVALNTGNFELRTHANVVKILHQDGKAVGVKYIDTITREEYIQPAEVVGITSYALNNVRLLLISKMGKPYDPNTGTGVVGKNYCYQTFGASAQGFFENKQFNLYAGAGALGACLDDFNGDNFDHSDLNFLHGANISITQTGRRPIANNATPPGTPSWGAEFKKQSIKYANSVLSVGAQGASLPYRHHYLDLDPTYKDAFGLPLLRITFDFEEQDRQLVAYLGEQTEKIMKEMGADIIQAGKTLGPYNIVPYQSTHNTGGAIMGSSPETSVLNNYLQMWDFENVFIPGASAFPHNSGYNPTDTVGALAYRAAEGIDLYLQKGGLLV</sequence>
<dbReference type="Pfam" id="PF05199">
    <property type="entry name" value="GMC_oxred_C"/>
    <property type="match status" value="1"/>
</dbReference>
<feature type="domain" description="Glucose-methanol-choline oxidoreductase C-terminal" evidence="6">
    <location>
        <begin position="435"/>
        <end position="553"/>
    </location>
</feature>